<dbReference type="SUPFAM" id="SSF56487">
    <property type="entry name" value="SRCR-like"/>
    <property type="match status" value="8"/>
</dbReference>
<keyword evidence="7" id="KW-1185">Reference proteome</keyword>
<feature type="disulfide bond" evidence="4">
    <location>
        <begin position="281"/>
        <end position="345"/>
    </location>
</feature>
<evidence type="ECO:0000313" key="7">
    <source>
        <dbReference type="Proteomes" id="UP001652627"/>
    </source>
</evidence>
<feature type="domain" description="SRCR" evidence="6">
    <location>
        <begin position="577"/>
        <end position="677"/>
    </location>
</feature>
<feature type="disulfide bond" evidence="4">
    <location>
        <begin position="210"/>
        <end position="220"/>
    </location>
</feature>
<feature type="disulfide bond" evidence="4">
    <location>
        <begin position="507"/>
        <end position="568"/>
    </location>
</feature>
<feature type="disulfide bond" evidence="4">
    <location>
        <begin position="494"/>
        <end position="558"/>
    </location>
</feature>
<feature type="domain" description="SRCR" evidence="6">
    <location>
        <begin position="141"/>
        <end position="241"/>
    </location>
</feature>
<feature type="disulfide bond" evidence="4">
    <location>
        <begin position="389"/>
        <end position="453"/>
    </location>
</feature>
<name>A0ABM4FZV4_9AVES</name>
<dbReference type="InterPro" id="IPR001190">
    <property type="entry name" value="SRCR"/>
</dbReference>
<feature type="domain" description="SRCR" evidence="6">
    <location>
        <begin position="800"/>
        <end position="900"/>
    </location>
</feature>
<feature type="disulfide bond" evidence="4">
    <location>
        <begin position="100"/>
        <end position="110"/>
    </location>
</feature>
<feature type="disulfide bond" evidence="4">
    <location>
        <begin position="869"/>
        <end position="879"/>
    </location>
</feature>
<evidence type="ECO:0000256" key="5">
    <source>
        <dbReference type="SAM" id="SignalP"/>
    </source>
</evidence>
<evidence type="ECO:0000259" key="6">
    <source>
        <dbReference type="PROSITE" id="PS50287"/>
    </source>
</evidence>
<feature type="disulfide bond" evidence="4">
    <location>
        <begin position="325"/>
        <end position="335"/>
    </location>
</feature>
<evidence type="ECO:0000256" key="2">
    <source>
        <dbReference type="ARBA" id="ARBA00022737"/>
    </source>
</evidence>
<feature type="disulfide bond" evidence="4">
    <location>
        <begin position="751"/>
        <end position="761"/>
    </location>
</feature>
<sequence>MDKRLSAHAGPVTAEILILLAGLCASGPAQVRLVNGPDSCTGRLEVFYNGTWGTVCDDHWDLAGARVVCRQLGCGMALSAFGGARYGRGADPIWLDNVHCVGTEVTLSECQAQPWGVHNCGHEEDVSVVCSGAPKPDAILIRLVNGSDLCSGRVEVFHDQEWGTVCDDSWNLTDAEVACRELGCGPALSAPTGAHFGQGSGHIWLDEVSCAGTEAALSLCRARSWGNHNCNHGEDASVECSGNSDSCPIRAEPTQLRLVNGSSRCSGRVEVHHNQQWGTVCDDNWGFSDAEVVCRQLGCGMAISAPGKAQFGQGHDPIWLDEVNCTGTEGAITECGLNSWGAHNCDHGEDAGVVCSGESKPTELRLVNGPNRCAGRVEVLHHQQWGTVCDDGWDLEDAKVVCWQLSCGAPISAPGWARFGRGYDPIWLKEVSCSGTESALTECRAKPWGVHSCHHGEDASVVCSDPMALRLVNGPSRCAGRVEVLHQHQWGTVCDDEWGLSDAEVVCRQLGCGTAVSAPNLAHFGRGRGHIWLDEVNCTGTEAALSECRAKPKGVHNCHHGEDAGVVCSGSCYPSEVRLVNGSNRCSGRVEVLHNQQWGSVCDDSWGLDDAEVVCRQLGCGTAISAPPRARFGLGYEPIWLDDVNCTGSEAALSECGARPWGESNCNHGEDASVVCLGPAQLRLVNGSSRCSGRVEVLHKQQWGTVCDDDWDLSDAEVVCQQLGCGMAISAPGSAQFGQGSDHIWMDDVECTGTESILSQCRSKTGEPANCNHEEDAGVVCSGNSSSQCESSPISDPTALRLVNGSNLCAGRVEVHHKELWGTVCDDDWDIKDAAVVCQQLGCGTALLAPGKARFGQGHNAIWLDNVNCTGGENTLSECLARPWGEHNCNHGEDAGVVCSGNVATIMLENGFVLMEDLLISDVSLPTHGAEQLAARAVPAEDTGNERAHLVGEDTTL</sequence>
<feature type="disulfide bond" evidence="4">
    <location>
        <begin position="707"/>
        <end position="771"/>
    </location>
</feature>
<feature type="disulfide bond" evidence="4">
    <location>
        <begin position="646"/>
        <end position="656"/>
    </location>
</feature>
<gene>
    <name evidence="8" type="primary">LOC106482033</name>
</gene>
<dbReference type="GeneID" id="106482033"/>
<feature type="disulfide bond" evidence="4">
    <location>
        <begin position="69"/>
        <end position="130"/>
    </location>
</feature>
<feature type="signal peptide" evidence="5">
    <location>
        <begin position="1"/>
        <end position="26"/>
    </location>
</feature>
<feature type="disulfide bond" evidence="4">
    <location>
        <begin position="720"/>
        <end position="781"/>
    </location>
</feature>
<protein>
    <submittedName>
        <fullName evidence="8">Deleted in malignant brain tumors 1 protein-like</fullName>
    </submittedName>
</protein>
<feature type="disulfide bond" evidence="4">
    <location>
        <begin position="825"/>
        <end position="889"/>
    </location>
</feature>
<evidence type="ECO:0000256" key="1">
    <source>
        <dbReference type="ARBA" id="ARBA00022729"/>
    </source>
</evidence>
<evidence type="ECO:0000313" key="8">
    <source>
        <dbReference type="RefSeq" id="XP_067170477.1"/>
    </source>
</evidence>
<feature type="disulfide bond" evidence="4">
    <location>
        <begin position="294"/>
        <end position="355"/>
    </location>
</feature>
<dbReference type="RefSeq" id="XP_067170477.1">
    <property type="nucleotide sequence ID" value="XM_067314376.1"/>
</dbReference>
<dbReference type="InterPro" id="IPR036772">
    <property type="entry name" value="SRCR-like_dom_sf"/>
</dbReference>
<reference evidence="8" key="1">
    <citation type="submission" date="2025-08" db="UniProtKB">
        <authorList>
            <consortium name="RefSeq"/>
        </authorList>
    </citation>
    <scope>IDENTIFICATION</scope>
    <source>
        <tissue evidence="8">Blood</tissue>
    </source>
</reference>
<dbReference type="Gene3D" id="3.10.250.10">
    <property type="entry name" value="SRCR-like domain"/>
    <property type="match status" value="8"/>
</dbReference>
<keyword evidence="1 5" id="KW-0732">Signal</keyword>
<feature type="disulfide bond" evidence="4">
    <location>
        <begin position="615"/>
        <end position="676"/>
    </location>
</feature>
<feature type="disulfide bond" evidence="4">
    <location>
        <begin position="538"/>
        <end position="548"/>
    </location>
</feature>
<feature type="disulfide bond" evidence="4">
    <location>
        <begin position="402"/>
        <end position="463"/>
    </location>
</feature>
<feature type="domain" description="SRCR" evidence="6">
    <location>
        <begin position="469"/>
        <end position="569"/>
    </location>
</feature>
<feature type="disulfide bond" evidence="4">
    <location>
        <begin position="433"/>
        <end position="443"/>
    </location>
</feature>
<dbReference type="SMART" id="SM00202">
    <property type="entry name" value="SR"/>
    <property type="match status" value="8"/>
</dbReference>
<dbReference type="PANTHER" id="PTHR19331">
    <property type="entry name" value="SCAVENGER RECEPTOR DOMAIN-CONTAINING"/>
    <property type="match status" value="1"/>
</dbReference>
<accession>A0ABM4FZV4</accession>
<feature type="disulfide bond" evidence="4">
    <location>
        <begin position="602"/>
        <end position="666"/>
    </location>
</feature>
<feature type="disulfide bond" evidence="4">
    <location>
        <begin position="166"/>
        <end position="230"/>
    </location>
</feature>
<feature type="disulfide bond" evidence="4">
    <location>
        <begin position="56"/>
        <end position="120"/>
    </location>
</feature>
<feature type="disulfide bond" evidence="4">
    <location>
        <begin position="179"/>
        <end position="240"/>
    </location>
</feature>
<dbReference type="PRINTS" id="PR00258">
    <property type="entry name" value="SPERACTRCPTR"/>
</dbReference>
<keyword evidence="3 4" id="KW-1015">Disulfide bond</keyword>
<organism evidence="7 8">
    <name type="scientific">Apteryx mantelli</name>
    <name type="common">North Island brown kiwi</name>
    <dbReference type="NCBI Taxonomy" id="2696672"/>
    <lineage>
        <taxon>Eukaryota</taxon>
        <taxon>Metazoa</taxon>
        <taxon>Chordata</taxon>
        <taxon>Craniata</taxon>
        <taxon>Vertebrata</taxon>
        <taxon>Euteleostomi</taxon>
        <taxon>Archelosauria</taxon>
        <taxon>Archosauria</taxon>
        <taxon>Dinosauria</taxon>
        <taxon>Saurischia</taxon>
        <taxon>Theropoda</taxon>
        <taxon>Coelurosauria</taxon>
        <taxon>Aves</taxon>
        <taxon>Palaeognathae</taxon>
        <taxon>Apterygiformes</taxon>
        <taxon>Apterygidae</taxon>
        <taxon>Apteryx</taxon>
    </lineage>
</organism>
<feature type="chain" id="PRO_5045470637" evidence="5">
    <location>
        <begin position="27"/>
        <end position="957"/>
    </location>
</feature>
<dbReference type="PANTHER" id="PTHR19331:SF487">
    <property type="entry name" value="SOLUBLE SCAVENGER RECEPTOR CYSTEINE-RICH DOMAIN-CONTAINING PROTEIN SSC5D"/>
    <property type="match status" value="1"/>
</dbReference>
<proteinExistence type="predicted"/>
<keyword evidence="2" id="KW-0677">Repeat</keyword>
<dbReference type="PROSITE" id="PS50287">
    <property type="entry name" value="SRCR_2"/>
    <property type="match status" value="8"/>
</dbReference>
<feature type="domain" description="SRCR" evidence="6">
    <location>
        <begin position="31"/>
        <end position="131"/>
    </location>
</feature>
<dbReference type="Proteomes" id="UP001652627">
    <property type="component" value="Chromosome 34"/>
</dbReference>
<feature type="domain" description="SRCR" evidence="6">
    <location>
        <begin position="682"/>
        <end position="782"/>
    </location>
</feature>
<dbReference type="Pfam" id="PF00530">
    <property type="entry name" value="SRCR"/>
    <property type="match status" value="8"/>
</dbReference>
<feature type="disulfide bond" evidence="4">
    <location>
        <begin position="838"/>
        <end position="899"/>
    </location>
</feature>
<dbReference type="PROSITE" id="PS00420">
    <property type="entry name" value="SRCR_1"/>
    <property type="match status" value="7"/>
</dbReference>
<feature type="domain" description="SRCR" evidence="6">
    <location>
        <begin position="364"/>
        <end position="464"/>
    </location>
</feature>
<evidence type="ECO:0000256" key="3">
    <source>
        <dbReference type="ARBA" id="ARBA00023157"/>
    </source>
</evidence>
<feature type="domain" description="SRCR" evidence="6">
    <location>
        <begin position="256"/>
        <end position="356"/>
    </location>
</feature>
<evidence type="ECO:0000256" key="4">
    <source>
        <dbReference type="PROSITE-ProRule" id="PRU00196"/>
    </source>
</evidence>